<protein>
    <submittedName>
        <fullName evidence="2">Class B sortase</fullName>
    </submittedName>
</protein>
<dbReference type="InterPro" id="IPR009835">
    <property type="entry name" value="SrtB"/>
</dbReference>
<keyword evidence="3" id="KW-1185">Reference proteome</keyword>
<dbReference type="Gene3D" id="2.40.260.10">
    <property type="entry name" value="Sortase"/>
    <property type="match status" value="1"/>
</dbReference>
<dbReference type="InterPro" id="IPR023365">
    <property type="entry name" value="Sortase_dom-sf"/>
</dbReference>
<dbReference type="Proteomes" id="UP000631576">
    <property type="component" value="Unassembled WGS sequence"/>
</dbReference>
<dbReference type="Pfam" id="PF04203">
    <property type="entry name" value="Sortase"/>
    <property type="match status" value="1"/>
</dbReference>
<gene>
    <name evidence="2" type="ORF">H8S40_09720</name>
</gene>
<dbReference type="CDD" id="cd05826">
    <property type="entry name" value="Sortase_B"/>
    <property type="match status" value="1"/>
</dbReference>
<dbReference type="RefSeq" id="WP_186865154.1">
    <property type="nucleotide sequence ID" value="NZ_JACOPE010000001.1"/>
</dbReference>
<name>A0ABR7GAN6_9FIRM</name>
<comment type="caution">
    <text evidence="2">The sequence shown here is derived from an EMBL/GenBank/DDBJ whole genome shotgun (WGS) entry which is preliminary data.</text>
</comment>
<evidence type="ECO:0000256" key="1">
    <source>
        <dbReference type="ARBA" id="ARBA00022801"/>
    </source>
</evidence>
<reference evidence="2 3" key="1">
    <citation type="submission" date="2020-08" db="EMBL/GenBank/DDBJ databases">
        <title>Genome public.</title>
        <authorList>
            <person name="Liu C."/>
            <person name="Sun Q."/>
        </authorList>
    </citation>
    <scope>NUCLEOTIDE SEQUENCE [LARGE SCALE GENOMIC DNA]</scope>
    <source>
        <strain evidence="2 3">NSJ-13</strain>
    </source>
</reference>
<organism evidence="2 3">
    <name type="scientific">Ruminococcus hominis</name>
    <dbReference type="NCBI Taxonomy" id="2763065"/>
    <lineage>
        <taxon>Bacteria</taxon>
        <taxon>Bacillati</taxon>
        <taxon>Bacillota</taxon>
        <taxon>Clostridia</taxon>
        <taxon>Eubacteriales</taxon>
        <taxon>Oscillospiraceae</taxon>
        <taxon>Ruminococcus</taxon>
    </lineage>
</organism>
<accession>A0ABR7GAN6</accession>
<sequence length="216" mass="24682">MSIIGILFVGGLLFFSIAVKEYQPYIEEMIKKEEIVQNVIDTGLPESPMRRSVDFAALKKINKDIVGWLYIPQIEVDAPVLKGENDTIYLTRNFEGEYSPLGSIFTWAYTDDMLTDKHICLFGHNTASGQMFGRLNEFQDSVFAESNRELYLYTPSKTKKLQIENVFVCENTNDIFQKQWEGSEGQIVTLATCIGYEVTPERLVVNCMVIDERTAF</sequence>
<proteinExistence type="predicted"/>
<evidence type="ECO:0000313" key="2">
    <source>
        <dbReference type="EMBL" id="MBC5683841.1"/>
    </source>
</evidence>
<keyword evidence="1" id="KW-0378">Hydrolase</keyword>
<dbReference type="EMBL" id="JACOPE010000001">
    <property type="protein sequence ID" value="MBC5683841.1"/>
    <property type="molecule type" value="Genomic_DNA"/>
</dbReference>
<evidence type="ECO:0000313" key="3">
    <source>
        <dbReference type="Proteomes" id="UP000631576"/>
    </source>
</evidence>
<dbReference type="InterPro" id="IPR005754">
    <property type="entry name" value="Sortase"/>
</dbReference>
<dbReference type="SUPFAM" id="SSF63817">
    <property type="entry name" value="Sortase"/>
    <property type="match status" value="1"/>
</dbReference>